<dbReference type="GO" id="GO:0009341">
    <property type="term" value="C:beta-galactosidase complex"/>
    <property type="evidence" value="ECO:0007669"/>
    <property type="project" value="InterPro"/>
</dbReference>
<gene>
    <name evidence="15" type="ORF">CYR32_19060</name>
</gene>
<evidence type="ECO:0000256" key="9">
    <source>
        <dbReference type="PIRSR" id="PIRSR001084-1"/>
    </source>
</evidence>
<dbReference type="Proteomes" id="UP000234503">
    <property type="component" value="Unassembled WGS sequence"/>
</dbReference>
<dbReference type="Gene3D" id="3.40.50.880">
    <property type="match status" value="1"/>
</dbReference>
<evidence type="ECO:0000256" key="11">
    <source>
        <dbReference type="PIRSR" id="PIRSR001084-3"/>
    </source>
</evidence>
<evidence type="ECO:0000256" key="7">
    <source>
        <dbReference type="ARBA" id="ARBA00023295"/>
    </source>
</evidence>
<evidence type="ECO:0000259" key="12">
    <source>
        <dbReference type="Pfam" id="PF02449"/>
    </source>
</evidence>
<dbReference type="InterPro" id="IPR013529">
    <property type="entry name" value="Glyco_hydro_42_N"/>
</dbReference>
<dbReference type="GO" id="GO:0046872">
    <property type="term" value="F:metal ion binding"/>
    <property type="evidence" value="ECO:0007669"/>
    <property type="project" value="UniProtKB-KW"/>
</dbReference>
<dbReference type="InterPro" id="IPR017853">
    <property type="entry name" value="GH"/>
</dbReference>
<proteinExistence type="inferred from homology"/>
<comment type="similarity">
    <text evidence="2 8">Belongs to the glycosyl hydrolase 42 family.</text>
</comment>
<comment type="catalytic activity">
    <reaction evidence="1 8">
        <text>Hydrolysis of terminal non-reducing beta-D-galactose residues in beta-D-galactosides.</text>
        <dbReference type="EC" id="3.2.1.23"/>
    </reaction>
</comment>
<dbReference type="OrthoDB" id="9800974at2"/>
<dbReference type="PANTHER" id="PTHR36447">
    <property type="entry name" value="BETA-GALACTOSIDASE GANA"/>
    <property type="match status" value="1"/>
</dbReference>
<dbReference type="InterPro" id="IPR013739">
    <property type="entry name" value="Beta_galactosidase_C"/>
</dbReference>
<feature type="domain" description="Glycoside hydrolase family 42 N-terminal" evidence="12">
    <location>
        <begin position="10"/>
        <end position="377"/>
    </location>
</feature>
<evidence type="ECO:0000256" key="8">
    <source>
        <dbReference type="PIRNR" id="PIRNR001084"/>
    </source>
</evidence>
<dbReference type="SUPFAM" id="SSF51445">
    <property type="entry name" value="(Trans)glycosidases"/>
    <property type="match status" value="1"/>
</dbReference>
<dbReference type="InterPro" id="IPR013738">
    <property type="entry name" value="Beta_galactosidase_Trimer"/>
</dbReference>
<dbReference type="GO" id="GO:0004565">
    <property type="term" value="F:beta-galactosidase activity"/>
    <property type="evidence" value="ECO:0007669"/>
    <property type="project" value="UniProtKB-EC"/>
</dbReference>
<reference evidence="15 16" key="1">
    <citation type="submission" date="2017-12" db="EMBL/GenBank/DDBJ databases">
        <title>Characterization of six clinical isolates of Enterochimera gen. nov., a novel genus of the Yersiniaciae family and the three species Enterochimera arupensis sp. nov., Enterochimera coloradensis sp. nov, and Enterochimera californica sp. nov.</title>
        <authorList>
            <person name="Rossi A."/>
            <person name="Fisher M."/>
        </authorList>
    </citation>
    <scope>NUCLEOTIDE SEQUENCE [LARGE SCALE GENOMIC DNA]</scope>
    <source>
        <strain evidence="16">2016-Iso4</strain>
    </source>
</reference>
<dbReference type="Gene3D" id="3.20.20.80">
    <property type="entry name" value="Glycosidases"/>
    <property type="match status" value="1"/>
</dbReference>
<feature type="binding site" evidence="11">
    <location>
        <position position="151"/>
    </location>
    <ligand>
        <name>Zn(2+)</name>
        <dbReference type="ChEBI" id="CHEBI:29105"/>
    </ligand>
</feature>
<dbReference type="EMBL" id="PJZH01000032">
    <property type="protein sequence ID" value="PLR30308.1"/>
    <property type="molecule type" value="Genomic_DNA"/>
</dbReference>
<evidence type="ECO:0000256" key="4">
    <source>
        <dbReference type="ARBA" id="ARBA00022723"/>
    </source>
</evidence>
<organism evidence="15 16">
    <name type="scientific">Chimaeribacter coloradensis</name>
    <dbReference type="NCBI Taxonomy" id="2060068"/>
    <lineage>
        <taxon>Bacteria</taxon>
        <taxon>Pseudomonadati</taxon>
        <taxon>Pseudomonadota</taxon>
        <taxon>Gammaproteobacteria</taxon>
        <taxon>Enterobacterales</taxon>
        <taxon>Yersiniaceae</taxon>
        <taxon>Chimaeribacter</taxon>
    </lineage>
</organism>
<evidence type="ECO:0000259" key="14">
    <source>
        <dbReference type="Pfam" id="PF08533"/>
    </source>
</evidence>
<evidence type="ECO:0000256" key="5">
    <source>
        <dbReference type="ARBA" id="ARBA00022801"/>
    </source>
</evidence>
<dbReference type="Pfam" id="PF08533">
    <property type="entry name" value="Glyco_hydro_42C"/>
    <property type="match status" value="1"/>
</dbReference>
<evidence type="ECO:0000256" key="10">
    <source>
        <dbReference type="PIRSR" id="PIRSR001084-2"/>
    </source>
</evidence>
<protein>
    <recommendedName>
        <fullName evidence="3 8">Beta-galactosidase</fullName>
        <shortName evidence="8">Beta-gal</shortName>
        <ecNumber evidence="3 8">3.2.1.23</ecNumber>
    </recommendedName>
</protein>
<evidence type="ECO:0000256" key="1">
    <source>
        <dbReference type="ARBA" id="ARBA00001412"/>
    </source>
</evidence>
<feature type="binding site" evidence="10">
    <location>
        <position position="143"/>
    </location>
    <ligand>
        <name>substrate</name>
    </ligand>
</feature>
<dbReference type="AlphaFoldDB" id="A0A2N5DU77"/>
<evidence type="ECO:0000256" key="3">
    <source>
        <dbReference type="ARBA" id="ARBA00012756"/>
    </source>
</evidence>
<dbReference type="RefSeq" id="WP_101826703.1">
    <property type="nucleotide sequence ID" value="NZ_PJZH01000032.1"/>
</dbReference>
<accession>A0A2N5DU77</accession>
<dbReference type="Pfam" id="PF02449">
    <property type="entry name" value="Glyco_hydro_42"/>
    <property type="match status" value="1"/>
</dbReference>
<dbReference type="Pfam" id="PF08532">
    <property type="entry name" value="Glyco_hydro_42M"/>
    <property type="match status" value="1"/>
</dbReference>
<evidence type="ECO:0000256" key="2">
    <source>
        <dbReference type="ARBA" id="ARBA00005940"/>
    </source>
</evidence>
<evidence type="ECO:0000313" key="15">
    <source>
        <dbReference type="EMBL" id="PLR30308.1"/>
    </source>
</evidence>
<feature type="domain" description="Beta-galactosidase trimerisation" evidence="13">
    <location>
        <begin position="390"/>
        <end position="595"/>
    </location>
</feature>
<dbReference type="InterPro" id="IPR003476">
    <property type="entry name" value="Glyco_hydro_42"/>
</dbReference>
<sequence length="665" mass="74465">MSKLYYGVAYYDEYMPADRLAQDIAMMREANINVVRIAESTWSTLEPREGEYHFFHIDRVLDAMHAAGIAVIIGTPTYAIPAWLARKYPGIMVTTPEGQQKYGRRQIMDIVNPDFLRHAEIIIRTLLAHVKDHPAIIGYQVDNETKHYDNCGPVMREKFIRHMQETFGDTDAMNRAWGLDYWSNRIDDWQDFPPPESTINASLACAFSRFQRRCVTEYLAWQAALVNEVRRPDQFVTQNFDFEWRGYSYGVQPRVDHFAAARAMTIASVDIYHPSQRHLTGKEIAFGGDMARGMKGGGNYFVMETQAQGFAQWTPFPGQLRLQAFSHLASGAVMVSYWHWHSIHNSFETYWKGLLSHDFAANPTYREAATIGADFRRLAPHLADLRVTNDVAILVSNEAMDAFNAFKPQGTEGNAYNDVVRRFYDALYEENISVDIINDVNDSSARYKLILIPALYAAEDALLHRINAYVEAGGKALIGFRSGFSDEHVKVRTCVQPGILSRCCGVRYSQFVLPDGAALRGAALPLAGSATQAEMWMELLTPEGADVLAYYDHPEWGSYAAVTENRYGRGTAIYVGCLPHGDLIKTLVRRLGGEALCSRQSAQGFPLVVRGGLNPAGERVRYCLNFSGEPQAVTGVTGRDLLTGHDVGGNWDLPPWGVAIVVSQP</sequence>
<keyword evidence="6 11" id="KW-0862">Zinc</keyword>
<feature type="active site" description="Nucleophile" evidence="9">
    <location>
        <position position="304"/>
    </location>
</feature>
<feature type="active site" description="Proton donor" evidence="9">
    <location>
        <position position="144"/>
    </location>
</feature>
<feature type="binding site" evidence="10">
    <location>
        <position position="313"/>
    </location>
    <ligand>
        <name>substrate</name>
    </ligand>
</feature>
<dbReference type="Gene3D" id="2.60.40.1180">
    <property type="entry name" value="Golgi alpha-mannosidase II"/>
    <property type="match status" value="1"/>
</dbReference>
<dbReference type="InterPro" id="IPR013780">
    <property type="entry name" value="Glyco_hydro_b"/>
</dbReference>
<keyword evidence="4 11" id="KW-0479">Metal-binding</keyword>
<keyword evidence="16" id="KW-1185">Reference proteome</keyword>
<dbReference type="SUPFAM" id="SSF52317">
    <property type="entry name" value="Class I glutamine amidotransferase-like"/>
    <property type="match status" value="1"/>
</dbReference>
<evidence type="ECO:0000256" key="6">
    <source>
        <dbReference type="ARBA" id="ARBA00022833"/>
    </source>
</evidence>
<dbReference type="PANTHER" id="PTHR36447:SF2">
    <property type="entry name" value="BETA-GALACTOSIDASE YESZ"/>
    <property type="match status" value="1"/>
</dbReference>
<feature type="domain" description="Beta-galactosidase C-terminal" evidence="14">
    <location>
        <begin position="620"/>
        <end position="661"/>
    </location>
</feature>
<dbReference type="PIRSF" id="PIRSF001084">
    <property type="entry name" value="B-galactosidase"/>
    <property type="match status" value="1"/>
</dbReference>
<dbReference type="InterPro" id="IPR029062">
    <property type="entry name" value="Class_I_gatase-like"/>
</dbReference>
<name>A0A2N5DU77_9GAMM</name>
<evidence type="ECO:0000259" key="13">
    <source>
        <dbReference type="Pfam" id="PF08532"/>
    </source>
</evidence>
<keyword evidence="5 8" id="KW-0378">Hydrolase</keyword>
<dbReference type="CDD" id="cd03143">
    <property type="entry name" value="A4_beta-galactosidase_middle_domain"/>
    <property type="match status" value="1"/>
</dbReference>
<dbReference type="GO" id="GO:0006012">
    <property type="term" value="P:galactose metabolic process"/>
    <property type="evidence" value="ECO:0007669"/>
    <property type="project" value="InterPro"/>
</dbReference>
<feature type="binding site" evidence="10">
    <location>
        <position position="105"/>
    </location>
    <ligand>
        <name>substrate</name>
    </ligand>
</feature>
<keyword evidence="7 8" id="KW-0326">Glycosidase</keyword>
<dbReference type="EC" id="3.2.1.23" evidence="3 8"/>
<evidence type="ECO:0000313" key="16">
    <source>
        <dbReference type="Proteomes" id="UP000234503"/>
    </source>
</evidence>
<comment type="caution">
    <text evidence="15">The sequence shown here is derived from an EMBL/GenBank/DDBJ whole genome shotgun (WGS) entry which is preliminary data.</text>
</comment>